<organism evidence="14 15">
    <name type="scientific">Halalkaliarchaeum desulfuricum</name>
    <dbReference type="NCBI Taxonomy" id="2055893"/>
    <lineage>
        <taxon>Archaea</taxon>
        <taxon>Methanobacteriati</taxon>
        <taxon>Methanobacteriota</taxon>
        <taxon>Stenosarchaea group</taxon>
        <taxon>Halobacteria</taxon>
        <taxon>Halobacteriales</taxon>
        <taxon>Haloferacaceae</taxon>
        <taxon>Halalkaliarchaeum</taxon>
    </lineage>
</organism>
<evidence type="ECO:0000259" key="12">
    <source>
        <dbReference type="Pfam" id="PF00483"/>
    </source>
</evidence>
<dbReference type="InterPro" id="IPR029044">
    <property type="entry name" value="Nucleotide-diphossugar_trans"/>
</dbReference>
<dbReference type="Pfam" id="PF25087">
    <property type="entry name" value="GMPPB_C"/>
    <property type="match status" value="1"/>
</dbReference>
<dbReference type="PANTHER" id="PTHR43584">
    <property type="entry name" value="NUCLEOTIDYL TRANSFERASE"/>
    <property type="match status" value="1"/>
</dbReference>
<dbReference type="CDD" id="cd04181">
    <property type="entry name" value="NTP_transferase"/>
    <property type="match status" value="1"/>
</dbReference>
<evidence type="ECO:0000256" key="8">
    <source>
        <dbReference type="ARBA" id="ARBA00023268"/>
    </source>
</evidence>
<proteinExistence type="predicted"/>
<accession>A0A343TJ45</accession>
<feature type="domain" description="Mannose-1-phosphate guanyltransferase C-terminal" evidence="13">
    <location>
        <begin position="248"/>
        <end position="334"/>
    </location>
</feature>
<dbReference type="KEGG" id="hdf:AArcSl_1488"/>
<evidence type="ECO:0000256" key="7">
    <source>
        <dbReference type="ARBA" id="ARBA00022695"/>
    </source>
</evidence>
<evidence type="ECO:0000256" key="6">
    <source>
        <dbReference type="ARBA" id="ARBA00022679"/>
    </source>
</evidence>
<comment type="pathway">
    <text evidence="2">Nucleotide-sugar biosynthesis; UDP-N-acetyl-alpha-D-glucosamine biosynthesis; UDP-N-acetyl-alpha-D-glucosamine from N-acetyl-alpha-D-glucosamine 1-phosphate: step 1/1.</text>
</comment>
<evidence type="ECO:0000256" key="9">
    <source>
        <dbReference type="ARBA" id="ARBA00023315"/>
    </source>
</evidence>
<dbReference type="InterPro" id="IPR018357">
    <property type="entry name" value="Hexapep_transf_CS"/>
</dbReference>
<sequence length="399" mass="42335">MNLRTAVVLAGGEGERLRPLTRNRPKPMLPAGNRPILEYVFDSLIDSGIEQLHVVVGYRGTRVQDHFGPTYRGVPLKYHRQDKQLGSGHALLQVRGAIDEPFLAVNGDQIADPSIVADVAAAHLEGDAIATLSVVESREASRYGSVRLDGEEIVELVERPKSGDHRLLNAGVYGFDPAFLEELEATPREDGSLPLPAAVSRLVADEDHRVRGVVTEGFWTDATYPWDLLTAARQVFDMGWVELPEREPDVWIADSATVHPDATLQPPVAVSADCEIGAGAVVGPIAALGTNATVDANAVVRDSVVGDDSRIGANATVVDAVFGQDVRLGSGSVVPGGEADVRVNDRIHCGERLGAVLADRVDAEAGVVFSPGVLVGPNASIEVGVRLVRNVSAGAEVTR</sequence>
<dbReference type="AlphaFoldDB" id="A0A343TJ45"/>
<dbReference type="EMBL" id="CP025066">
    <property type="protein sequence ID" value="AUX09117.1"/>
    <property type="molecule type" value="Genomic_DNA"/>
</dbReference>
<dbReference type="InterPro" id="IPR056729">
    <property type="entry name" value="GMPPB_C"/>
</dbReference>
<dbReference type="RefSeq" id="WP_119817180.1">
    <property type="nucleotide sequence ID" value="NZ_CP025066.1"/>
</dbReference>
<keyword evidence="6 14" id="KW-0808">Transferase</keyword>
<dbReference type="SUPFAM" id="SSF51161">
    <property type="entry name" value="Trimeric LpxA-like enzymes"/>
    <property type="match status" value="1"/>
</dbReference>
<evidence type="ECO:0000256" key="1">
    <source>
        <dbReference type="ARBA" id="ARBA00005166"/>
    </source>
</evidence>
<protein>
    <recommendedName>
        <fullName evidence="5">Bifunctional protein GlmU</fullName>
        <ecNumber evidence="3">2.3.1.157</ecNumber>
        <ecNumber evidence="4">2.7.7.23</ecNumber>
    </recommendedName>
</protein>
<gene>
    <name evidence="14" type="primary">rfbA3</name>
    <name evidence="14" type="ORF">AArcSl_1488</name>
</gene>
<evidence type="ECO:0000256" key="10">
    <source>
        <dbReference type="ARBA" id="ARBA00048247"/>
    </source>
</evidence>
<dbReference type="Proteomes" id="UP000263012">
    <property type="component" value="Chromosome"/>
</dbReference>
<dbReference type="PROSITE" id="PS00101">
    <property type="entry name" value="HEXAPEP_TRANSFERASES"/>
    <property type="match status" value="1"/>
</dbReference>
<keyword evidence="9" id="KW-0012">Acyltransferase</keyword>
<dbReference type="InterPro" id="IPR050065">
    <property type="entry name" value="GlmU-like"/>
</dbReference>
<dbReference type="EC" id="2.3.1.157" evidence="3"/>
<dbReference type="SUPFAM" id="SSF53448">
    <property type="entry name" value="Nucleotide-diphospho-sugar transferases"/>
    <property type="match status" value="1"/>
</dbReference>
<dbReference type="GO" id="GO:0019134">
    <property type="term" value="F:glucosamine-1-phosphate N-acetyltransferase activity"/>
    <property type="evidence" value="ECO:0007669"/>
    <property type="project" value="UniProtKB-EC"/>
</dbReference>
<evidence type="ECO:0000256" key="4">
    <source>
        <dbReference type="ARBA" id="ARBA00012457"/>
    </source>
</evidence>
<feature type="domain" description="Nucleotidyl transferase" evidence="12">
    <location>
        <begin position="6"/>
        <end position="234"/>
    </location>
</feature>
<keyword evidence="15" id="KW-1185">Reference proteome</keyword>
<dbReference type="Gene3D" id="2.160.10.10">
    <property type="entry name" value="Hexapeptide repeat proteins"/>
    <property type="match status" value="1"/>
</dbReference>
<keyword evidence="8" id="KW-0511">Multifunctional enzyme</keyword>
<evidence type="ECO:0000256" key="3">
    <source>
        <dbReference type="ARBA" id="ARBA00012225"/>
    </source>
</evidence>
<reference evidence="15" key="1">
    <citation type="submission" date="2017-11" db="EMBL/GenBank/DDBJ databases">
        <title>Phenotypic and genomic properties of facultatively anaerobic sulfur-reducing natronoarchaea from hypersaline soda lakes.</title>
        <authorList>
            <person name="Sorokin D.Y."/>
            <person name="Kublanov I.V."/>
            <person name="Roman P."/>
            <person name="Sinninghe Damste J.S."/>
            <person name="Golyshin P.N."/>
            <person name="Rojo D."/>
            <person name="Ciordia S."/>
            <person name="Mena M.D.C."/>
            <person name="Ferrer M."/>
            <person name="Messina E."/>
            <person name="Smedile F."/>
            <person name="La Spada G."/>
            <person name="La Cono V."/>
            <person name="Yakimov M.M."/>
        </authorList>
    </citation>
    <scope>NUCLEOTIDE SEQUENCE [LARGE SCALE GENOMIC DNA]</scope>
    <source>
        <strain evidence="15">AArc-Sl</strain>
    </source>
</reference>
<dbReference type="EC" id="2.7.7.23" evidence="4"/>
<dbReference type="OrthoDB" id="15372at2157"/>
<dbReference type="GO" id="GO:0003977">
    <property type="term" value="F:UDP-N-acetylglucosamine diphosphorylase activity"/>
    <property type="evidence" value="ECO:0007669"/>
    <property type="project" value="UniProtKB-EC"/>
</dbReference>
<keyword evidence="7 14" id="KW-0548">Nucleotidyltransferase</keyword>
<comment type="catalytic activity">
    <reaction evidence="10">
        <text>alpha-D-glucosamine 1-phosphate + acetyl-CoA = N-acetyl-alpha-D-glucosamine 1-phosphate + CoA + H(+)</text>
        <dbReference type="Rhea" id="RHEA:13725"/>
        <dbReference type="ChEBI" id="CHEBI:15378"/>
        <dbReference type="ChEBI" id="CHEBI:57287"/>
        <dbReference type="ChEBI" id="CHEBI:57288"/>
        <dbReference type="ChEBI" id="CHEBI:57776"/>
        <dbReference type="ChEBI" id="CHEBI:58516"/>
        <dbReference type="EC" id="2.3.1.157"/>
    </reaction>
</comment>
<dbReference type="InterPro" id="IPR005835">
    <property type="entry name" value="NTP_transferase_dom"/>
</dbReference>
<dbReference type="PANTHER" id="PTHR43584:SF8">
    <property type="entry name" value="N-ACETYLMURAMATE ALPHA-1-PHOSPHATE URIDYLYLTRANSFERASE"/>
    <property type="match status" value="1"/>
</dbReference>
<evidence type="ECO:0000256" key="2">
    <source>
        <dbReference type="ARBA" id="ARBA00005208"/>
    </source>
</evidence>
<dbReference type="GeneID" id="37877841"/>
<dbReference type="Pfam" id="PF00483">
    <property type="entry name" value="NTP_transferase"/>
    <property type="match status" value="1"/>
</dbReference>
<comment type="catalytic activity">
    <reaction evidence="11">
        <text>N-acetyl-alpha-D-glucosamine 1-phosphate + UTP + H(+) = UDP-N-acetyl-alpha-D-glucosamine + diphosphate</text>
        <dbReference type="Rhea" id="RHEA:13509"/>
        <dbReference type="ChEBI" id="CHEBI:15378"/>
        <dbReference type="ChEBI" id="CHEBI:33019"/>
        <dbReference type="ChEBI" id="CHEBI:46398"/>
        <dbReference type="ChEBI" id="CHEBI:57705"/>
        <dbReference type="ChEBI" id="CHEBI:57776"/>
        <dbReference type="EC" id="2.7.7.23"/>
    </reaction>
</comment>
<name>A0A343TJ45_9EURY</name>
<evidence type="ECO:0000256" key="5">
    <source>
        <dbReference type="ARBA" id="ARBA00013414"/>
    </source>
</evidence>
<evidence type="ECO:0000313" key="15">
    <source>
        <dbReference type="Proteomes" id="UP000263012"/>
    </source>
</evidence>
<evidence type="ECO:0000259" key="13">
    <source>
        <dbReference type="Pfam" id="PF25087"/>
    </source>
</evidence>
<dbReference type="InterPro" id="IPR011004">
    <property type="entry name" value="Trimer_LpxA-like_sf"/>
</dbReference>
<evidence type="ECO:0000313" key="14">
    <source>
        <dbReference type="EMBL" id="AUX09117.1"/>
    </source>
</evidence>
<comment type="pathway">
    <text evidence="1">Nucleotide-sugar biosynthesis; UDP-N-acetyl-alpha-D-glucosamine biosynthesis; N-acetyl-alpha-D-glucosamine 1-phosphate from alpha-D-glucosamine 6-phosphate (route II): step 2/2.</text>
</comment>
<evidence type="ECO:0000256" key="11">
    <source>
        <dbReference type="ARBA" id="ARBA00048493"/>
    </source>
</evidence>
<dbReference type="Gene3D" id="3.90.550.10">
    <property type="entry name" value="Spore Coat Polysaccharide Biosynthesis Protein SpsA, Chain A"/>
    <property type="match status" value="1"/>
</dbReference>